<evidence type="ECO:0000256" key="1">
    <source>
        <dbReference type="SAM" id="MobiDB-lite"/>
    </source>
</evidence>
<accession>A0ABQ2MRZ6</accession>
<dbReference type="EMBL" id="BMNG01000019">
    <property type="protein sequence ID" value="GGO56367.1"/>
    <property type="molecule type" value="Genomic_DNA"/>
</dbReference>
<evidence type="ECO:0008006" key="4">
    <source>
        <dbReference type="Google" id="ProtNLM"/>
    </source>
</evidence>
<comment type="caution">
    <text evidence="2">The sequence shown here is derived from an EMBL/GenBank/DDBJ whole genome shotgun (WGS) entry which is preliminary data.</text>
</comment>
<reference evidence="3" key="1">
    <citation type="journal article" date="2019" name="Int. J. Syst. Evol. Microbiol.">
        <title>The Global Catalogue of Microorganisms (GCM) 10K type strain sequencing project: providing services to taxonomists for standard genome sequencing and annotation.</title>
        <authorList>
            <consortium name="The Broad Institute Genomics Platform"/>
            <consortium name="The Broad Institute Genome Sequencing Center for Infectious Disease"/>
            <person name="Wu L."/>
            <person name="Ma J."/>
        </authorList>
    </citation>
    <scope>NUCLEOTIDE SEQUENCE [LARGE SCALE GENOMIC DNA]</scope>
    <source>
        <strain evidence="3">CGMCC 4.7349</strain>
    </source>
</reference>
<evidence type="ECO:0000313" key="2">
    <source>
        <dbReference type="EMBL" id="GGO56367.1"/>
    </source>
</evidence>
<name>A0ABQ2MRZ6_9ACTN</name>
<evidence type="ECO:0000313" key="3">
    <source>
        <dbReference type="Proteomes" id="UP000656881"/>
    </source>
</evidence>
<dbReference type="RefSeq" id="WP_189177032.1">
    <property type="nucleotide sequence ID" value="NZ_BMNG01000019.1"/>
</dbReference>
<feature type="compositionally biased region" description="Polar residues" evidence="1">
    <location>
        <begin position="205"/>
        <end position="220"/>
    </location>
</feature>
<proteinExistence type="predicted"/>
<dbReference type="Proteomes" id="UP000656881">
    <property type="component" value="Unassembled WGS sequence"/>
</dbReference>
<feature type="region of interest" description="Disordered" evidence="1">
    <location>
        <begin position="165"/>
        <end position="220"/>
    </location>
</feature>
<sequence>MSGEAKDLQAGGLDLIAQGITLTLDELKELGMIGTAGAGRGFEELALGDLELGHGELVAGLKSFCERWEWGVRSLVNEGNNFAQGVGLSAGTFYETDQYVGNSLKIAVNSVNGNPYATEEEVTQKSWGELIKQHPLDDPDYSADSFDKATDNIGQGYKDAARDAMTSPLAGPLSPQNLTGQSDEEYEGMLDDTFGPSAEERAETSRQFTPHQPEQGGNTG</sequence>
<keyword evidence="3" id="KW-1185">Reference proteome</keyword>
<gene>
    <name evidence="2" type="ORF">GCM10012286_70670</name>
</gene>
<protein>
    <recommendedName>
        <fullName evidence="4">WXG100 family type VII secretion target</fullName>
    </recommendedName>
</protein>
<organism evidence="2 3">
    <name type="scientific">Streptomyces lasiicapitis</name>
    <dbReference type="NCBI Taxonomy" id="1923961"/>
    <lineage>
        <taxon>Bacteria</taxon>
        <taxon>Bacillati</taxon>
        <taxon>Actinomycetota</taxon>
        <taxon>Actinomycetes</taxon>
        <taxon>Kitasatosporales</taxon>
        <taxon>Streptomycetaceae</taxon>
        <taxon>Streptomyces</taxon>
    </lineage>
</organism>